<gene>
    <name evidence="1" type="ORF">AMS68_003567</name>
</gene>
<dbReference type="Proteomes" id="UP000503462">
    <property type="component" value="Chromosome 2"/>
</dbReference>
<accession>A0A6H0XUC2</accession>
<dbReference type="AlphaFoldDB" id="A0A6H0XUC2"/>
<name>A0A6H0XUC2_9PEZI</name>
<evidence type="ECO:0000313" key="1">
    <source>
        <dbReference type="EMBL" id="QIW98049.1"/>
    </source>
</evidence>
<dbReference type="EMBL" id="CP051140">
    <property type="protein sequence ID" value="QIW98049.1"/>
    <property type="molecule type" value="Genomic_DNA"/>
</dbReference>
<protein>
    <submittedName>
        <fullName evidence="1">Uncharacterized protein</fullName>
    </submittedName>
</protein>
<keyword evidence="2" id="KW-1185">Reference proteome</keyword>
<reference evidence="1 2" key="1">
    <citation type="journal article" date="2016" name="Sci. Rep.">
        <title>Peltaster fructicola genome reveals evolution from an invasive phytopathogen to an ectophytic parasite.</title>
        <authorList>
            <person name="Xu C."/>
            <person name="Chen H."/>
            <person name="Gleason M.L."/>
            <person name="Xu J.R."/>
            <person name="Liu H."/>
            <person name="Zhang R."/>
            <person name="Sun G."/>
        </authorList>
    </citation>
    <scope>NUCLEOTIDE SEQUENCE [LARGE SCALE GENOMIC DNA]</scope>
    <source>
        <strain evidence="1 2">LNHT1506</strain>
    </source>
</reference>
<sequence length="326" mass="37227">MVKRVAFADDSKDSDTGSDNVIIHNMVKRVAFSDAPEYRRKKARKDPIQPFNLAGLPAEVRLEVYKQFAGPDTQHGKHTLRLYISGSDDPPQWSKGKPEHSQLPGAAFLEATTTSMQWNEEQQVAARIIWSSVILQIDMSTMTSSYGANPEQQDRVWNEIVHNTPVEYIPHLRFCHFDALFYFIRPASRVIWPDNDPLLGLSVCPEQNEASSWRSHFTGVRTIEVICNHPMLPSTHDEAKVLEVLKLMSSDIPFNRNVLAISDLAGSLREQLPKLEQFVLRSRRNYYFVDLETTEDGRIAFKLNRTERSINVCGCMGCYWRPDAIC</sequence>
<organism evidence="1 2">
    <name type="scientific">Peltaster fructicola</name>
    <dbReference type="NCBI Taxonomy" id="286661"/>
    <lineage>
        <taxon>Eukaryota</taxon>
        <taxon>Fungi</taxon>
        <taxon>Dikarya</taxon>
        <taxon>Ascomycota</taxon>
        <taxon>Pezizomycotina</taxon>
        <taxon>Dothideomycetes</taxon>
        <taxon>Dothideomycetes incertae sedis</taxon>
        <taxon>Peltaster</taxon>
    </lineage>
</organism>
<proteinExistence type="predicted"/>
<evidence type="ECO:0000313" key="2">
    <source>
        <dbReference type="Proteomes" id="UP000503462"/>
    </source>
</evidence>